<gene>
    <name evidence="1" type="ORF">PACLA_8A056928</name>
</gene>
<evidence type="ECO:0000313" key="1">
    <source>
        <dbReference type="EMBL" id="CAB3983684.1"/>
    </source>
</evidence>
<dbReference type="EMBL" id="CACRXK020000642">
    <property type="protein sequence ID" value="CAB3983684.1"/>
    <property type="molecule type" value="Genomic_DNA"/>
</dbReference>
<comment type="caution">
    <text evidence="1">The sequence shown here is derived from an EMBL/GenBank/DDBJ whole genome shotgun (WGS) entry which is preliminary data.</text>
</comment>
<dbReference type="SUPFAM" id="SSF50249">
    <property type="entry name" value="Nucleic acid-binding proteins"/>
    <property type="match status" value="1"/>
</dbReference>
<proteinExistence type="predicted"/>
<dbReference type="OrthoDB" id="6093948at2759"/>
<name>A0A7D9DF94_PARCT</name>
<sequence>MQTLQKNKRPVRMQNFRISANQGKEDFIILKHTKITPLPVGDLDFPYNDHLGMTGLATNIPSLQHVASEQLLSVKGEVAKMSGVKVINTQRQGPLSKQEILIRDTTSSMKIVLWQDYANNTALEICKTYTFTNLRLKATKYERYLNTSKSEKLLYCSIN</sequence>
<organism evidence="1 2">
    <name type="scientific">Paramuricea clavata</name>
    <name type="common">Red gorgonian</name>
    <name type="synonym">Violescent sea-whip</name>
    <dbReference type="NCBI Taxonomy" id="317549"/>
    <lineage>
        <taxon>Eukaryota</taxon>
        <taxon>Metazoa</taxon>
        <taxon>Cnidaria</taxon>
        <taxon>Anthozoa</taxon>
        <taxon>Octocorallia</taxon>
        <taxon>Malacalcyonacea</taxon>
        <taxon>Plexauridae</taxon>
        <taxon>Paramuricea</taxon>
    </lineage>
</organism>
<dbReference type="Proteomes" id="UP001152795">
    <property type="component" value="Unassembled WGS sequence"/>
</dbReference>
<dbReference type="InterPro" id="IPR012340">
    <property type="entry name" value="NA-bd_OB-fold"/>
</dbReference>
<dbReference type="AlphaFoldDB" id="A0A7D9DF94"/>
<reference evidence="1" key="1">
    <citation type="submission" date="2020-04" db="EMBL/GenBank/DDBJ databases">
        <authorList>
            <person name="Alioto T."/>
            <person name="Alioto T."/>
            <person name="Gomez Garrido J."/>
        </authorList>
    </citation>
    <scope>NUCLEOTIDE SEQUENCE</scope>
    <source>
        <strain evidence="1">A484AB</strain>
    </source>
</reference>
<protein>
    <submittedName>
        <fullName evidence="1">Uncharacterized protein</fullName>
    </submittedName>
</protein>
<accession>A0A7D9DF94</accession>
<keyword evidence="2" id="KW-1185">Reference proteome</keyword>
<evidence type="ECO:0000313" key="2">
    <source>
        <dbReference type="Proteomes" id="UP001152795"/>
    </source>
</evidence>
<dbReference type="Gene3D" id="2.40.50.140">
    <property type="entry name" value="Nucleic acid-binding proteins"/>
    <property type="match status" value="1"/>
</dbReference>